<sequence length="107" mass="12646">MRHVMMTADTEIILKSANMITSLTNHYHSTIKRERNLAKEQLCKCPVCDDSLYNGEEIHAHHIIPRKEGDKNTMRNLIILHSEYHNHFTYSQDKDYRHALFLGLKNR</sequence>
<protein>
    <submittedName>
        <fullName evidence="2">Putative HNH endonuclease</fullName>
    </submittedName>
</protein>
<accession>A0A0S2LP29</accession>
<dbReference type="RefSeq" id="YP_009184981.1">
    <property type="nucleotide sequence ID" value="NC_028583.1"/>
</dbReference>
<keyword evidence="2" id="KW-0255">Endonuclease</keyword>
<dbReference type="GeneID" id="26378784"/>
<dbReference type="InterPro" id="IPR002711">
    <property type="entry name" value="HNH"/>
</dbReference>
<dbReference type="GO" id="GO:0004519">
    <property type="term" value="F:endonuclease activity"/>
    <property type="evidence" value="ECO:0007669"/>
    <property type="project" value="UniProtKB-KW"/>
</dbReference>
<organism evidence="2">
    <name type="scientific">Hafniomonas laevis</name>
    <dbReference type="NCBI Taxonomy" id="436124"/>
    <lineage>
        <taxon>Eukaryota</taxon>
        <taxon>Viridiplantae</taxon>
        <taxon>Chlorophyta</taxon>
        <taxon>core chlorophytes</taxon>
        <taxon>Chlorophyceae</taxon>
        <taxon>CS clade</taxon>
        <taxon>Chlamydomonadales</taxon>
        <taxon>Dunaliellaceae</taxon>
        <taxon>Hafniomonas</taxon>
    </lineage>
</organism>
<keyword evidence="2" id="KW-0378">Hydrolase</keyword>
<feature type="domain" description="HNH nuclease" evidence="1">
    <location>
        <begin position="32"/>
        <end position="86"/>
    </location>
</feature>
<keyword evidence="2" id="KW-0540">Nuclease</keyword>
<dbReference type="Pfam" id="PF01844">
    <property type="entry name" value="HNH"/>
    <property type="match status" value="1"/>
</dbReference>
<dbReference type="CDD" id="cd00085">
    <property type="entry name" value="HNHc"/>
    <property type="match status" value="1"/>
</dbReference>
<reference evidence="2" key="1">
    <citation type="journal article" date="2015" name="BMC Evol. Biol.">
        <title>Chloroplast phylogenomic analysis of chlorophyte green algae identifies a novel lineage sister to the Sphaeropleales (Chlorophyceae).</title>
        <authorList>
            <person name="Lemieux C."/>
            <person name="Vincent A.T."/>
            <person name="Labarre A."/>
            <person name="Otis C."/>
            <person name="Turmel M."/>
        </authorList>
    </citation>
    <scope>NUCLEOTIDE SEQUENCE</scope>
</reference>
<gene>
    <name evidence="2" type="primary">orf107</name>
</gene>
<name>A0A0S2LP29_9CHLO</name>
<dbReference type="GO" id="GO:0008270">
    <property type="term" value="F:zinc ion binding"/>
    <property type="evidence" value="ECO:0007669"/>
    <property type="project" value="InterPro"/>
</dbReference>
<dbReference type="AlphaFoldDB" id="A0A0S2LP29"/>
<geneLocation type="chloroplast" evidence="2"/>
<evidence type="ECO:0000313" key="2">
    <source>
        <dbReference type="EMBL" id="ALO63091.1"/>
    </source>
</evidence>
<keyword evidence="2" id="KW-0150">Chloroplast</keyword>
<dbReference type="Gene3D" id="1.10.30.50">
    <property type="match status" value="1"/>
</dbReference>
<dbReference type="GO" id="GO:0003676">
    <property type="term" value="F:nucleic acid binding"/>
    <property type="evidence" value="ECO:0007669"/>
    <property type="project" value="InterPro"/>
</dbReference>
<dbReference type="InterPro" id="IPR003615">
    <property type="entry name" value="HNH_nuc"/>
</dbReference>
<dbReference type="EMBL" id="KT625415">
    <property type="protein sequence ID" value="ALO63091.1"/>
    <property type="molecule type" value="Genomic_DNA"/>
</dbReference>
<evidence type="ECO:0000259" key="1">
    <source>
        <dbReference type="SMART" id="SM00507"/>
    </source>
</evidence>
<keyword evidence="2" id="KW-0934">Plastid</keyword>
<proteinExistence type="predicted"/>
<dbReference type="SMART" id="SM00507">
    <property type="entry name" value="HNHc"/>
    <property type="match status" value="1"/>
</dbReference>